<dbReference type="OrthoDB" id="5570480at2"/>
<dbReference type="NCBIfam" id="NF047593">
    <property type="entry name" value="IS66_ISAeme5_TnpA"/>
    <property type="match status" value="1"/>
</dbReference>
<proteinExistence type="predicted"/>
<sequence>MASSKKWIGHIEAWQASGLPQADYCRQQQLNAKTFAARLCEYRRVQPALPPPPAFIPVQVDTAAPTPLVLRHAGGHRLELPPGVSAAWLAELWRCLG</sequence>
<gene>
    <name evidence="1" type="ORF">CEK71_22095</name>
</gene>
<dbReference type="KEGG" id="mpsy:CEK71_22095"/>
<dbReference type="RefSeq" id="WP_088621391.1">
    <property type="nucleotide sequence ID" value="NZ_CP022129.1"/>
</dbReference>
<dbReference type="AlphaFoldDB" id="A0A1Z4C4S5"/>
<name>A0A1Z4C4S5_9GAMM</name>
<dbReference type="Proteomes" id="UP000197019">
    <property type="component" value="Chromosome"/>
</dbReference>
<keyword evidence="2" id="KW-1185">Reference proteome</keyword>
<accession>A0A1Z4C4S5</accession>
<evidence type="ECO:0000313" key="2">
    <source>
        <dbReference type="Proteomes" id="UP000197019"/>
    </source>
</evidence>
<protein>
    <recommendedName>
        <fullName evidence="3">IS66 family insertion sequence element accessory protein TnpB</fullName>
    </recommendedName>
</protein>
<evidence type="ECO:0000313" key="1">
    <source>
        <dbReference type="EMBL" id="ASF48529.1"/>
    </source>
</evidence>
<evidence type="ECO:0008006" key="3">
    <source>
        <dbReference type="Google" id="ProtNLM"/>
    </source>
</evidence>
<reference evidence="1 2" key="1">
    <citation type="submission" date="2017-06" db="EMBL/GenBank/DDBJ databases">
        <title>Genome Sequencing of the methanotroph Methylovulum psychrotolerants str. HV10-M2 isolated from a high-altitude environment.</title>
        <authorList>
            <person name="Mateos-Rivera A."/>
        </authorList>
    </citation>
    <scope>NUCLEOTIDE SEQUENCE [LARGE SCALE GENOMIC DNA]</scope>
    <source>
        <strain evidence="1 2">HV10_M2</strain>
    </source>
</reference>
<organism evidence="1 2">
    <name type="scientific">Methylovulum psychrotolerans</name>
    <dbReference type="NCBI Taxonomy" id="1704499"/>
    <lineage>
        <taxon>Bacteria</taxon>
        <taxon>Pseudomonadati</taxon>
        <taxon>Pseudomonadota</taxon>
        <taxon>Gammaproteobacteria</taxon>
        <taxon>Methylococcales</taxon>
        <taxon>Methylococcaceae</taxon>
        <taxon>Methylovulum</taxon>
    </lineage>
</organism>
<dbReference type="EMBL" id="CP022129">
    <property type="protein sequence ID" value="ASF48529.1"/>
    <property type="molecule type" value="Genomic_DNA"/>
</dbReference>